<dbReference type="GO" id="GO:0019894">
    <property type="term" value="F:kinesin binding"/>
    <property type="evidence" value="ECO:0007669"/>
    <property type="project" value="TreeGrafter"/>
</dbReference>
<dbReference type="InterPro" id="IPR036872">
    <property type="entry name" value="CH_dom_sf"/>
</dbReference>
<keyword evidence="7" id="KW-0175">Coiled coil</keyword>
<dbReference type="GO" id="GO:0003779">
    <property type="term" value="F:actin binding"/>
    <property type="evidence" value="ECO:0007669"/>
    <property type="project" value="UniProtKB-KW"/>
</dbReference>
<comment type="subcellular location">
    <subcellularLocation>
        <location evidence="1">Cytoplasm</location>
        <location evidence="1">Cytoskeleton</location>
    </subcellularLocation>
    <subcellularLocation>
        <location evidence="12">Endomembrane system</location>
        <topology evidence="12">Single-pass type IV membrane protein</topology>
        <orientation evidence="12">Cytoplasmic side</orientation>
    </subcellularLocation>
    <subcellularLocation>
        <location evidence="2">Nucleus membrane</location>
        <topology evidence="2">Single-pass membrane protein</topology>
        <orientation evidence="2">Cytoplasmic side</orientation>
    </subcellularLocation>
    <subcellularLocation>
        <location evidence="13">Nucleus membrane</location>
        <topology evidence="13">Single-pass type IV membrane protein</topology>
    </subcellularLocation>
</comment>
<dbReference type="Proteomes" id="UP000276776">
    <property type="component" value="Unassembled WGS sequence"/>
</dbReference>
<dbReference type="GO" id="GO:0031965">
    <property type="term" value="C:nuclear membrane"/>
    <property type="evidence" value="ECO:0007669"/>
    <property type="project" value="UniProtKB-SubCell"/>
</dbReference>
<dbReference type="GO" id="GO:0007010">
    <property type="term" value="P:cytoskeleton organization"/>
    <property type="evidence" value="ECO:0007669"/>
    <property type="project" value="TreeGrafter"/>
</dbReference>
<dbReference type="SUPFAM" id="SSF47576">
    <property type="entry name" value="Calponin-homology domain, CH-domain"/>
    <property type="match status" value="1"/>
</dbReference>
<dbReference type="Gene3D" id="1.10.418.10">
    <property type="entry name" value="Calponin-like domain"/>
    <property type="match status" value="2"/>
</dbReference>
<dbReference type="OMA" id="REWIDCD"/>
<dbReference type="AlphaFoldDB" id="A0A0N5D363"/>
<evidence type="ECO:0000256" key="3">
    <source>
        <dbReference type="ARBA" id="ARBA00022490"/>
    </source>
</evidence>
<gene>
    <name evidence="15" type="ORF">TCLT_LOCUS7342</name>
</gene>
<dbReference type="FunFam" id="1.10.418.10:FF:000099">
    <property type="entry name" value="Nuclear anchorage protein 1"/>
    <property type="match status" value="1"/>
</dbReference>
<evidence type="ECO:0000256" key="12">
    <source>
        <dbReference type="ARBA" id="ARBA00060457"/>
    </source>
</evidence>
<keyword evidence="3" id="KW-0963">Cytoplasm</keyword>
<reference evidence="15 16" key="2">
    <citation type="submission" date="2018-11" db="EMBL/GenBank/DDBJ databases">
        <authorList>
            <consortium name="Pathogen Informatics"/>
        </authorList>
    </citation>
    <scope>NUCLEOTIDE SEQUENCE [LARGE SCALE GENOMIC DNA]</scope>
</reference>
<evidence type="ECO:0000256" key="4">
    <source>
        <dbReference type="ARBA" id="ARBA00022692"/>
    </source>
</evidence>
<protein>
    <submittedName>
        <fullName evidence="17">Calponin-homology (CH) domain-containing protein</fullName>
    </submittedName>
</protein>
<dbReference type="GO" id="GO:0048471">
    <property type="term" value="C:perinuclear region of cytoplasm"/>
    <property type="evidence" value="ECO:0007669"/>
    <property type="project" value="TreeGrafter"/>
</dbReference>
<reference evidence="17" key="1">
    <citation type="submission" date="2016-03" db="UniProtKB">
        <authorList>
            <consortium name="WormBaseParasite"/>
        </authorList>
    </citation>
    <scope>IDENTIFICATION</scope>
</reference>
<evidence type="ECO:0000256" key="6">
    <source>
        <dbReference type="ARBA" id="ARBA00022989"/>
    </source>
</evidence>
<keyword evidence="4" id="KW-0812">Transmembrane</keyword>
<dbReference type="GO" id="GO:0006997">
    <property type="term" value="P:nucleus organization"/>
    <property type="evidence" value="ECO:0007669"/>
    <property type="project" value="TreeGrafter"/>
</dbReference>
<evidence type="ECO:0000313" key="17">
    <source>
        <dbReference type="WBParaSite" id="TCLT_0000735301-mRNA-1"/>
    </source>
</evidence>
<evidence type="ECO:0000259" key="14">
    <source>
        <dbReference type="PROSITE" id="PS50021"/>
    </source>
</evidence>
<keyword evidence="5" id="KW-0677">Repeat</keyword>
<keyword evidence="11" id="KW-0539">Nucleus</keyword>
<sequence length="1051" mass="122612">MDDEYDYKLAGLHRVSDELDRAQISTFTKWINYHLETYLMLDEHPQYIKVVLRANLRQEFSNLVSINTRSSVIGNNHSSSDLLVKDLFEDLKDGVLLCHLIEVLTGEILPINKRKELKRVHHISNLTTALGALRRRGLDLVNNNPADIADGNPRIICGLIWQMILHFQIENNVQLLREWGFELNFAGSPSTSKVDGGGSPLSKLRVGRLKAPVDRVVLRWVNAQLAGPYNIKLADMDKSWCDGIAFNALIHRVRPELVDMGLVRRNSPKDNLEQAFRLSKEYLHIRPLLNVEDMLCEKPDKRSVITYVSQFIRTIKYLQPITTSPSLESHSLIAWIEVALNTLRSFHGPLYERYQTYAFLRQQYFEHQSVYFSIREHADTLPRDEWNRIEIDWKKIEDLLSEWNNSLKTEMPKKLADLVQWLCAAEQILRNAVEISADDSHLSLSNINKSISRYEIHFSDFPLRLKQFQCLYLSRRVDELEINSEVLEPLNIRFDTLVVDAPRHLQYLHRLQARYQLLSSVEALNQKMECWKSSDSAAAVQKSIKEYKIEADSVPAKRFEGLLTHLRVIYNEASEEDFDSIIKECHDVSAEAVKKFKQMLSNLDELAIFWEGFENFAAKIEERIARSERDRHFVIDKTDKELLRCCEKAFDGIASIASHRAQTVAKDRLSDLRKRLDDREKKQTSILEEASPAKLMKMALPVEESLTATTASGQDPELVRLQKWLFTARKLLSHVITDVNSLEKTMNEMMNCQRELQSVERERLVLLKIRNVNSEQADEYRKLRSDLLVRMQQIKSVRPLFLSFYKHYDNFSSWLNAEGNHYQEDEKKSEIINHLVFLLETFSRNEYSSWINCDSMRCKLDELKHRIETALVAKLLRDKRKLLTNIVEKWRDVSAWCDAIAEIDNRLEIFSEDVYDEECKHQRVQLEGIWQQKIHIIKKLQSIYHEAELLRCRLTKVVRFRDLLHLTVEVGKLRDRCMQTADIGLASIRDDCLENIAKNLETPIAEAFSWEEKRIRELSMVHESDVKLALETLCQIFTLNIAMFSLHMMQM</sequence>
<keyword evidence="9" id="KW-0009">Actin-binding</keyword>
<feature type="domain" description="Calponin-homology (CH)" evidence="14">
    <location>
        <begin position="211"/>
        <end position="316"/>
    </location>
</feature>
<evidence type="ECO:0000256" key="11">
    <source>
        <dbReference type="ARBA" id="ARBA00023242"/>
    </source>
</evidence>
<dbReference type="GO" id="GO:0005856">
    <property type="term" value="C:cytoskeleton"/>
    <property type="evidence" value="ECO:0007669"/>
    <property type="project" value="UniProtKB-SubCell"/>
</dbReference>
<dbReference type="WBParaSite" id="TCLT_0000735301-mRNA-1">
    <property type="protein sequence ID" value="TCLT_0000735301-mRNA-1"/>
    <property type="gene ID" value="TCLT_0000735301"/>
</dbReference>
<evidence type="ECO:0000256" key="13">
    <source>
        <dbReference type="ARBA" id="ARBA00060498"/>
    </source>
</evidence>
<dbReference type="InterPro" id="IPR001715">
    <property type="entry name" value="CH_dom"/>
</dbReference>
<evidence type="ECO:0000256" key="2">
    <source>
        <dbReference type="ARBA" id="ARBA00004528"/>
    </source>
</evidence>
<proteinExistence type="predicted"/>
<organism evidence="17">
    <name type="scientific">Thelazia callipaeda</name>
    <name type="common">Oriental eyeworm</name>
    <name type="synonym">Parasitic nematode</name>
    <dbReference type="NCBI Taxonomy" id="103827"/>
    <lineage>
        <taxon>Eukaryota</taxon>
        <taxon>Metazoa</taxon>
        <taxon>Ecdysozoa</taxon>
        <taxon>Nematoda</taxon>
        <taxon>Chromadorea</taxon>
        <taxon>Rhabditida</taxon>
        <taxon>Spirurina</taxon>
        <taxon>Spiruromorpha</taxon>
        <taxon>Thelazioidea</taxon>
        <taxon>Thelaziidae</taxon>
        <taxon>Thelazia</taxon>
    </lineage>
</organism>
<keyword evidence="6" id="KW-1133">Transmembrane helix</keyword>
<dbReference type="PANTHER" id="PTHR21524">
    <property type="entry name" value="SPECTRIN REPEAT CONTAINING NUCLEAR ENVELOPE PROTEIN 2"/>
    <property type="match status" value="1"/>
</dbReference>
<dbReference type="STRING" id="103827.A0A0N5D363"/>
<evidence type="ECO:0000256" key="7">
    <source>
        <dbReference type="ARBA" id="ARBA00023054"/>
    </source>
</evidence>
<dbReference type="SMART" id="SM00033">
    <property type="entry name" value="CH"/>
    <property type="match status" value="2"/>
</dbReference>
<keyword evidence="8" id="KW-0472">Membrane</keyword>
<keyword evidence="16" id="KW-1185">Reference proteome</keyword>
<evidence type="ECO:0000256" key="5">
    <source>
        <dbReference type="ARBA" id="ARBA00022737"/>
    </source>
</evidence>
<feature type="domain" description="Calponin-homology (CH)" evidence="14">
    <location>
        <begin position="21"/>
        <end position="168"/>
    </location>
</feature>
<evidence type="ECO:0000256" key="10">
    <source>
        <dbReference type="ARBA" id="ARBA00023212"/>
    </source>
</evidence>
<dbReference type="PANTHER" id="PTHR21524:SF5">
    <property type="entry name" value="SPECTRIN REPEAT CONTAINING NUCLEAR ENVELOPE PROTEIN 2"/>
    <property type="match status" value="1"/>
</dbReference>
<name>A0A0N5D363_THECL</name>
<dbReference type="GO" id="GO:0007097">
    <property type="term" value="P:nuclear migration"/>
    <property type="evidence" value="ECO:0007669"/>
    <property type="project" value="TreeGrafter"/>
</dbReference>
<dbReference type="PROSITE" id="PS50021">
    <property type="entry name" value="CH"/>
    <property type="match status" value="2"/>
</dbReference>
<dbReference type="EMBL" id="UYYF01004497">
    <property type="protein sequence ID" value="VDN04786.1"/>
    <property type="molecule type" value="Genomic_DNA"/>
</dbReference>
<evidence type="ECO:0000313" key="15">
    <source>
        <dbReference type="EMBL" id="VDN04786.1"/>
    </source>
</evidence>
<evidence type="ECO:0000256" key="8">
    <source>
        <dbReference type="ARBA" id="ARBA00023136"/>
    </source>
</evidence>
<evidence type="ECO:0000256" key="9">
    <source>
        <dbReference type="ARBA" id="ARBA00023203"/>
    </source>
</evidence>
<dbReference type="InterPro" id="IPR001589">
    <property type="entry name" value="Actinin_actin-bd_CS"/>
</dbReference>
<evidence type="ECO:0000256" key="1">
    <source>
        <dbReference type="ARBA" id="ARBA00004245"/>
    </source>
</evidence>
<keyword evidence="10" id="KW-0206">Cytoskeleton</keyword>
<dbReference type="Pfam" id="PF00307">
    <property type="entry name" value="CH"/>
    <property type="match status" value="2"/>
</dbReference>
<accession>A0A0N5D363</accession>
<dbReference type="PROSITE" id="PS00019">
    <property type="entry name" value="ACTININ_1"/>
    <property type="match status" value="1"/>
</dbReference>
<evidence type="ECO:0000313" key="16">
    <source>
        <dbReference type="Proteomes" id="UP000276776"/>
    </source>
</evidence>
<dbReference type="OrthoDB" id="18740at2759"/>